<feature type="compositionally biased region" description="Polar residues" evidence="1">
    <location>
        <begin position="195"/>
        <end position="218"/>
    </location>
</feature>
<name>A0ABQ4ZY11_9ASTR</name>
<proteinExistence type="predicted"/>
<evidence type="ECO:0000313" key="3">
    <source>
        <dbReference type="Proteomes" id="UP001151760"/>
    </source>
</evidence>
<evidence type="ECO:0008006" key="4">
    <source>
        <dbReference type="Google" id="ProtNLM"/>
    </source>
</evidence>
<reference evidence="2" key="1">
    <citation type="journal article" date="2022" name="Int. J. Mol. Sci.">
        <title>Draft Genome of Tanacetum Coccineum: Genomic Comparison of Closely Related Tanacetum-Family Plants.</title>
        <authorList>
            <person name="Yamashiro T."/>
            <person name="Shiraishi A."/>
            <person name="Nakayama K."/>
            <person name="Satake H."/>
        </authorList>
    </citation>
    <scope>NUCLEOTIDE SEQUENCE</scope>
</reference>
<comment type="caution">
    <text evidence="2">The sequence shown here is derived from an EMBL/GenBank/DDBJ whole genome shotgun (WGS) entry which is preliminary data.</text>
</comment>
<dbReference type="Proteomes" id="UP001151760">
    <property type="component" value="Unassembled WGS sequence"/>
</dbReference>
<gene>
    <name evidence="2" type="ORF">Tco_0800606</name>
</gene>
<feature type="region of interest" description="Disordered" evidence="1">
    <location>
        <begin position="195"/>
        <end position="224"/>
    </location>
</feature>
<dbReference type="EMBL" id="BQNB010011672">
    <property type="protein sequence ID" value="GJS93638.1"/>
    <property type="molecule type" value="Genomic_DNA"/>
</dbReference>
<sequence length="309" mass="34513">MPPPLGGIHVQGPPPVAPIPPIPQNHVPPPVVRPNGPVPDRRSMEELCQPSINGRGGPIAMILIQAVDFGLRHHMIQQASGHHQCCSRRNFMQKTPEECYELIENMTAHHKHWDTSATRDETSRTIASATTTESPEVVRQLEMMNKNFQDMMRQIQSVKSVSPKCETCGGSHSFTECPAVGGYTQETAYATTVNHNSGGNSYQPQGDRNMLSYRSNNYLGPPGFNQPNVQNRYNQNQGHNQNQGSYQALNNQVQASSSNELSNYMKVNETNMRAMQNQITAIKLEMKNDFETSMVKQSNELKNIMASFF</sequence>
<protein>
    <recommendedName>
        <fullName evidence="4">Reverse transcriptase domain-containing protein</fullName>
    </recommendedName>
</protein>
<feature type="compositionally biased region" description="Pro residues" evidence="1">
    <location>
        <begin position="12"/>
        <end position="30"/>
    </location>
</feature>
<keyword evidence="3" id="KW-1185">Reference proteome</keyword>
<reference evidence="2" key="2">
    <citation type="submission" date="2022-01" db="EMBL/GenBank/DDBJ databases">
        <authorList>
            <person name="Yamashiro T."/>
            <person name="Shiraishi A."/>
            <person name="Satake H."/>
            <person name="Nakayama K."/>
        </authorList>
    </citation>
    <scope>NUCLEOTIDE SEQUENCE</scope>
</reference>
<accession>A0ABQ4ZY11</accession>
<feature type="region of interest" description="Disordered" evidence="1">
    <location>
        <begin position="1"/>
        <end position="30"/>
    </location>
</feature>
<feature type="compositionally biased region" description="Polar residues" evidence="1">
    <location>
        <begin position="124"/>
        <end position="134"/>
    </location>
</feature>
<feature type="compositionally biased region" description="Basic and acidic residues" evidence="1">
    <location>
        <begin position="113"/>
        <end position="123"/>
    </location>
</feature>
<feature type="region of interest" description="Disordered" evidence="1">
    <location>
        <begin position="113"/>
        <end position="134"/>
    </location>
</feature>
<evidence type="ECO:0000256" key="1">
    <source>
        <dbReference type="SAM" id="MobiDB-lite"/>
    </source>
</evidence>
<evidence type="ECO:0000313" key="2">
    <source>
        <dbReference type="EMBL" id="GJS93638.1"/>
    </source>
</evidence>
<organism evidence="2 3">
    <name type="scientific">Tanacetum coccineum</name>
    <dbReference type="NCBI Taxonomy" id="301880"/>
    <lineage>
        <taxon>Eukaryota</taxon>
        <taxon>Viridiplantae</taxon>
        <taxon>Streptophyta</taxon>
        <taxon>Embryophyta</taxon>
        <taxon>Tracheophyta</taxon>
        <taxon>Spermatophyta</taxon>
        <taxon>Magnoliopsida</taxon>
        <taxon>eudicotyledons</taxon>
        <taxon>Gunneridae</taxon>
        <taxon>Pentapetalae</taxon>
        <taxon>asterids</taxon>
        <taxon>campanulids</taxon>
        <taxon>Asterales</taxon>
        <taxon>Asteraceae</taxon>
        <taxon>Asteroideae</taxon>
        <taxon>Anthemideae</taxon>
        <taxon>Anthemidinae</taxon>
        <taxon>Tanacetum</taxon>
    </lineage>
</organism>